<dbReference type="EMBL" id="LT607750">
    <property type="protein sequence ID" value="SCG57272.1"/>
    <property type="molecule type" value="Genomic_DNA"/>
</dbReference>
<proteinExistence type="predicted"/>
<dbReference type="Proteomes" id="UP000198217">
    <property type="component" value="Chromosome I"/>
</dbReference>
<accession>A0A1C5IFR7</accession>
<evidence type="ECO:0000313" key="2">
    <source>
        <dbReference type="Proteomes" id="UP000198217"/>
    </source>
</evidence>
<reference evidence="1 2" key="1">
    <citation type="submission" date="2016-06" db="EMBL/GenBank/DDBJ databases">
        <authorList>
            <person name="Kjaerup R.B."/>
            <person name="Dalgaard T.S."/>
            <person name="Juul-Madsen H.R."/>
        </authorList>
    </citation>
    <scope>NUCLEOTIDE SEQUENCE [LARGE SCALE GENOMIC DNA]</scope>
    <source>
        <strain evidence="1 2">DSM 43904</strain>
    </source>
</reference>
<dbReference type="AlphaFoldDB" id="A0A1C5IFR7"/>
<gene>
    <name evidence="1" type="ORF">GA0070609_3282</name>
</gene>
<name>A0A1C5IFR7_9ACTN</name>
<evidence type="ECO:0000313" key="1">
    <source>
        <dbReference type="EMBL" id="SCG57272.1"/>
    </source>
</evidence>
<protein>
    <submittedName>
        <fullName evidence="1">Uncharacterized protein</fullName>
    </submittedName>
</protein>
<keyword evidence="2" id="KW-1185">Reference proteome</keyword>
<sequence length="117" mass="12771">MSPLYDSSDADPDSGNDISPQAKDVALCIGNVCEEAKLTRSLLASYYFPAVSLNPSKGFLDILDLKDNGGIMDLGDALSQDASDHPRFDRKAVLANRRGHRFHDRSLQGFTLSSKLK</sequence>
<organism evidence="1 2">
    <name type="scientific">Micromonospora echinaurantiaca</name>
    <dbReference type="NCBI Taxonomy" id="47857"/>
    <lineage>
        <taxon>Bacteria</taxon>
        <taxon>Bacillati</taxon>
        <taxon>Actinomycetota</taxon>
        <taxon>Actinomycetes</taxon>
        <taxon>Micromonosporales</taxon>
        <taxon>Micromonosporaceae</taxon>
        <taxon>Micromonospora</taxon>
    </lineage>
</organism>